<dbReference type="InterPro" id="IPR036855">
    <property type="entry name" value="Znf_CCCH_sf"/>
</dbReference>
<dbReference type="EMBL" id="CCYD01000645">
    <property type="protein sequence ID" value="CEG42497.1"/>
    <property type="molecule type" value="Genomic_DNA"/>
</dbReference>
<dbReference type="InterPro" id="IPR000571">
    <property type="entry name" value="Znf_CCCH"/>
</dbReference>
<feature type="region of interest" description="Disordered" evidence="6">
    <location>
        <begin position="39"/>
        <end position="64"/>
    </location>
</feature>
<evidence type="ECO:0000256" key="5">
    <source>
        <dbReference type="PROSITE-ProRule" id="PRU00723"/>
    </source>
</evidence>
<dbReference type="AlphaFoldDB" id="A0A0P1AMW5"/>
<dbReference type="RefSeq" id="XP_024578866.1">
    <property type="nucleotide sequence ID" value="XM_024728384.1"/>
</dbReference>
<keyword evidence="2" id="KW-0677">Repeat</keyword>
<evidence type="ECO:0000259" key="8">
    <source>
        <dbReference type="PROSITE" id="PS50157"/>
    </source>
</evidence>
<feature type="compositionally biased region" description="Basic and acidic residues" evidence="6">
    <location>
        <begin position="39"/>
        <end position="49"/>
    </location>
</feature>
<dbReference type="GO" id="GO:0008270">
    <property type="term" value="F:zinc ion binding"/>
    <property type="evidence" value="ECO:0007669"/>
    <property type="project" value="UniProtKB-KW"/>
</dbReference>
<evidence type="ECO:0000256" key="6">
    <source>
        <dbReference type="SAM" id="MobiDB-lite"/>
    </source>
</evidence>
<evidence type="ECO:0000259" key="7">
    <source>
        <dbReference type="PROSITE" id="PS50103"/>
    </source>
</evidence>
<dbReference type="OMA" id="FMRGECK"/>
<dbReference type="InterPro" id="IPR003604">
    <property type="entry name" value="Matrin/U1-like-C_Znf_C2H2"/>
</dbReference>
<dbReference type="InterPro" id="IPR036236">
    <property type="entry name" value="Znf_C2H2_sf"/>
</dbReference>
<dbReference type="OrthoDB" id="1914176at2759"/>
<proteinExistence type="predicted"/>
<dbReference type="GeneID" id="36407821"/>
<keyword evidence="3 5" id="KW-0863">Zinc-finger</keyword>
<keyword evidence="10" id="KW-1185">Reference proteome</keyword>
<name>A0A0P1AMW5_PLAHL</name>
<dbReference type="Proteomes" id="UP000054928">
    <property type="component" value="Unassembled WGS sequence"/>
</dbReference>
<feature type="domain" description="C3H1-type" evidence="7">
    <location>
        <begin position="241"/>
        <end position="269"/>
    </location>
</feature>
<dbReference type="SUPFAM" id="SSF57667">
    <property type="entry name" value="beta-beta-alpha zinc fingers"/>
    <property type="match status" value="1"/>
</dbReference>
<evidence type="ECO:0000256" key="3">
    <source>
        <dbReference type="ARBA" id="ARBA00022771"/>
    </source>
</evidence>
<dbReference type="SUPFAM" id="SSF90229">
    <property type="entry name" value="CCCH zinc finger"/>
    <property type="match status" value="2"/>
</dbReference>
<dbReference type="STRING" id="4781.A0A0P1AMW5"/>
<dbReference type="PROSITE" id="PS00028">
    <property type="entry name" value="ZINC_FINGER_C2H2_1"/>
    <property type="match status" value="1"/>
</dbReference>
<dbReference type="GO" id="GO:0003729">
    <property type="term" value="F:mRNA binding"/>
    <property type="evidence" value="ECO:0007669"/>
    <property type="project" value="InterPro"/>
</dbReference>
<organism evidence="9 10">
    <name type="scientific">Plasmopara halstedii</name>
    <name type="common">Downy mildew of sunflower</name>
    <dbReference type="NCBI Taxonomy" id="4781"/>
    <lineage>
        <taxon>Eukaryota</taxon>
        <taxon>Sar</taxon>
        <taxon>Stramenopiles</taxon>
        <taxon>Oomycota</taxon>
        <taxon>Peronosporomycetes</taxon>
        <taxon>Peronosporales</taxon>
        <taxon>Peronosporaceae</taxon>
        <taxon>Plasmopara</taxon>
    </lineage>
</organism>
<dbReference type="Gene3D" id="3.30.160.60">
    <property type="entry name" value="Classic Zinc Finger"/>
    <property type="match status" value="1"/>
</dbReference>
<dbReference type="Pfam" id="PF12874">
    <property type="entry name" value="zf-met"/>
    <property type="match status" value="1"/>
</dbReference>
<evidence type="ECO:0000313" key="9">
    <source>
        <dbReference type="EMBL" id="CEG42497.1"/>
    </source>
</evidence>
<dbReference type="PANTHER" id="PTHR12547">
    <property type="entry name" value="CCCH ZINC FINGER/TIS11-RELATED"/>
    <property type="match status" value="1"/>
</dbReference>
<evidence type="ECO:0000256" key="1">
    <source>
        <dbReference type="ARBA" id="ARBA00022723"/>
    </source>
</evidence>
<dbReference type="PROSITE" id="PS50157">
    <property type="entry name" value="ZINC_FINGER_C2H2_2"/>
    <property type="match status" value="1"/>
</dbReference>
<dbReference type="Gene3D" id="4.10.1000.10">
    <property type="entry name" value="Zinc finger, CCCH-type"/>
    <property type="match status" value="1"/>
</dbReference>
<dbReference type="PANTHER" id="PTHR12547:SF18">
    <property type="entry name" value="PROTEIN TIS11"/>
    <property type="match status" value="1"/>
</dbReference>
<feature type="zinc finger region" description="C3H1-type" evidence="5">
    <location>
        <begin position="203"/>
        <end position="230"/>
    </location>
</feature>
<evidence type="ECO:0000313" key="10">
    <source>
        <dbReference type="Proteomes" id="UP000054928"/>
    </source>
</evidence>
<sequence>MWSLEPIAKRLKQSAESALLTSKKITETEDIVERIKRLENELQDEKNESSDSDSEFYSDPSNDKTDNIVNLSAYASERVDSLPANMLPAANSLSNLSHVCKKRKKTQQEQNELAANKALEHLRDALSFPKRVPFACKPCKFVGKNLDEYQAHKLSDNHVIRVQTGEKLLHCDLCNKSFTSAAQINEHRAGKWHKQRARNKKERFKVKVCYDFMRGECKWGDRCNFMHAETKAMRSGRALGKTSKRVCDSYARTKTCRFGEKCLFSHNPE</sequence>
<feature type="domain" description="C3H1-type" evidence="7">
    <location>
        <begin position="203"/>
        <end position="230"/>
    </location>
</feature>
<dbReference type="InterPro" id="IPR013087">
    <property type="entry name" value="Znf_C2H2_type"/>
</dbReference>
<reference evidence="10" key="1">
    <citation type="submission" date="2014-09" db="EMBL/GenBank/DDBJ databases">
        <authorList>
            <person name="Sharma Rahul"/>
            <person name="Thines Marco"/>
        </authorList>
    </citation>
    <scope>NUCLEOTIDE SEQUENCE [LARGE SCALE GENOMIC DNA]</scope>
</reference>
<dbReference type="SMART" id="SM00451">
    <property type="entry name" value="ZnF_U1"/>
    <property type="match status" value="1"/>
</dbReference>
<keyword evidence="4 5" id="KW-0862">Zinc</keyword>
<evidence type="ECO:0000256" key="2">
    <source>
        <dbReference type="ARBA" id="ARBA00022737"/>
    </source>
</evidence>
<dbReference type="Pfam" id="PF00642">
    <property type="entry name" value="zf-CCCH"/>
    <property type="match status" value="2"/>
</dbReference>
<protein>
    <submittedName>
        <fullName evidence="9">Protein mex-isoform a</fullName>
    </submittedName>
</protein>
<dbReference type="PROSITE" id="PS50103">
    <property type="entry name" value="ZF_C3H1"/>
    <property type="match status" value="2"/>
</dbReference>
<feature type="domain" description="C2H2-type" evidence="8">
    <location>
        <begin position="169"/>
        <end position="198"/>
    </location>
</feature>
<dbReference type="InterPro" id="IPR045877">
    <property type="entry name" value="ZFP36-like"/>
</dbReference>
<evidence type="ECO:0000256" key="4">
    <source>
        <dbReference type="ARBA" id="ARBA00022833"/>
    </source>
</evidence>
<feature type="zinc finger region" description="C3H1-type" evidence="5">
    <location>
        <begin position="241"/>
        <end position="269"/>
    </location>
</feature>
<keyword evidence="1 5" id="KW-0479">Metal-binding</keyword>
<accession>A0A0P1AMW5</accession>
<dbReference type="SMART" id="SM00356">
    <property type="entry name" value="ZnF_C3H1"/>
    <property type="match status" value="2"/>
</dbReference>
<dbReference type="SMART" id="SM00355">
    <property type="entry name" value="ZnF_C2H2"/>
    <property type="match status" value="2"/>
</dbReference>